<name>A0ABR7F1C2_9FIRM</name>
<dbReference type="RefSeq" id="WP_186840198.1">
    <property type="nucleotide sequence ID" value="NZ_JACOOZ010000003.1"/>
</dbReference>
<sequence length="158" mass="18223">MSQILKDIGACKSVIINSLLDNTEIMELMLGKNFTETQVDNIVYEQIFPYLYIDETQIETKSYICCEVNIPKIPTSTIKNISICLWAFCHKDIMKYSKKGYKGSRADILADMVERCLRNSNKFGIGKLHLDSVTNIYPNNKTYGREMIFTIPDFKIKE</sequence>
<gene>
    <name evidence="1" type="ORF">H8S00_05390</name>
</gene>
<dbReference type="EMBL" id="JACOOZ010000003">
    <property type="protein sequence ID" value="MBC5667417.1"/>
    <property type="molecule type" value="Genomic_DNA"/>
</dbReference>
<dbReference type="Proteomes" id="UP000597877">
    <property type="component" value="Unassembled WGS sequence"/>
</dbReference>
<evidence type="ECO:0000313" key="1">
    <source>
        <dbReference type="EMBL" id="MBC5667417.1"/>
    </source>
</evidence>
<accession>A0ABR7F1C2</accession>
<proteinExistence type="predicted"/>
<organism evidence="1 2">
    <name type="scientific">Eubacterium segne</name>
    <dbReference type="NCBI Taxonomy" id="2763045"/>
    <lineage>
        <taxon>Bacteria</taxon>
        <taxon>Bacillati</taxon>
        <taxon>Bacillota</taxon>
        <taxon>Clostridia</taxon>
        <taxon>Eubacteriales</taxon>
        <taxon>Eubacteriaceae</taxon>
        <taxon>Eubacterium</taxon>
    </lineage>
</organism>
<keyword evidence="2" id="KW-1185">Reference proteome</keyword>
<protein>
    <recommendedName>
        <fullName evidence="3">DUF3168 domain-containing protein</fullName>
    </recommendedName>
</protein>
<comment type="caution">
    <text evidence="1">The sequence shown here is derived from an EMBL/GenBank/DDBJ whole genome shotgun (WGS) entry which is preliminary data.</text>
</comment>
<evidence type="ECO:0008006" key="3">
    <source>
        <dbReference type="Google" id="ProtNLM"/>
    </source>
</evidence>
<reference evidence="1 2" key="1">
    <citation type="submission" date="2020-08" db="EMBL/GenBank/DDBJ databases">
        <title>Genome public.</title>
        <authorList>
            <person name="Liu C."/>
            <person name="Sun Q."/>
        </authorList>
    </citation>
    <scope>NUCLEOTIDE SEQUENCE [LARGE SCALE GENOMIC DNA]</scope>
    <source>
        <strain evidence="1 2">BX4</strain>
    </source>
</reference>
<evidence type="ECO:0000313" key="2">
    <source>
        <dbReference type="Proteomes" id="UP000597877"/>
    </source>
</evidence>